<sequence length="341" mass="37053">MAESDISPVTTKNQRVARIPHHDKNRGSHCIFRRWQFPVNKGQGQERRAEVFYLQTVFTLMATCTQLLQEKRGTNIKVMAIEIPLCLLLQPVTRPYWFVMRWGPRLSCLLGNQGWGQGEGTLRTEDADLDQSGAAGCSRVIAPGHVSTRCIIYPQARLHARSPPHLSCGEGSPVQAASNQRVSAYQWAGSALCSSAQSQQLKLGAGELRRPRQASSQDVRPSTEQRRAAAAGREAGTGDRGPGSGLLPPGCVRFSGEKWPLSVGVTLELVHTLSEEVTFPPRVVTVLLDLARSGSPVSLLHSPGYTLGPTGEHEEKPGGVASDALWFVSCCFRLGYSSSSQ</sequence>
<feature type="region of interest" description="Disordered" evidence="1">
    <location>
        <begin position="1"/>
        <end position="20"/>
    </location>
</feature>
<comment type="caution">
    <text evidence="2">The sequence shown here is derived from an EMBL/GenBank/DDBJ whole genome shotgun (WGS) entry which is preliminary data.</text>
</comment>
<evidence type="ECO:0000313" key="3">
    <source>
        <dbReference type="Proteomes" id="UP001153269"/>
    </source>
</evidence>
<evidence type="ECO:0000313" key="2">
    <source>
        <dbReference type="EMBL" id="CAB1460619.1"/>
    </source>
</evidence>
<feature type="region of interest" description="Disordered" evidence="1">
    <location>
        <begin position="206"/>
        <end position="247"/>
    </location>
</feature>
<dbReference type="EMBL" id="CADEAL010004486">
    <property type="protein sequence ID" value="CAB1460619.1"/>
    <property type="molecule type" value="Genomic_DNA"/>
</dbReference>
<dbReference type="AlphaFoldDB" id="A0A9N7ZFT8"/>
<dbReference type="Proteomes" id="UP001153269">
    <property type="component" value="Unassembled WGS sequence"/>
</dbReference>
<evidence type="ECO:0000256" key="1">
    <source>
        <dbReference type="SAM" id="MobiDB-lite"/>
    </source>
</evidence>
<proteinExistence type="predicted"/>
<protein>
    <submittedName>
        <fullName evidence="2">Uncharacterized protein</fullName>
    </submittedName>
</protein>
<accession>A0A9N7ZFT8</accession>
<reference evidence="2" key="1">
    <citation type="submission" date="2020-03" db="EMBL/GenBank/DDBJ databases">
        <authorList>
            <person name="Weist P."/>
        </authorList>
    </citation>
    <scope>NUCLEOTIDE SEQUENCE</scope>
</reference>
<gene>
    <name evidence="2" type="ORF">PLEPLA_LOCUS48470</name>
</gene>
<organism evidence="2 3">
    <name type="scientific">Pleuronectes platessa</name>
    <name type="common">European plaice</name>
    <dbReference type="NCBI Taxonomy" id="8262"/>
    <lineage>
        <taxon>Eukaryota</taxon>
        <taxon>Metazoa</taxon>
        <taxon>Chordata</taxon>
        <taxon>Craniata</taxon>
        <taxon>Vertebrata</taxon>
        <taxon>Euteleostomi</taxon>
        <taxon>Actinopterygii</taxon>
        <taxon>Neopterygii</taxon>
        <taxon>Teleostei</taxon>
        <taxon>Neoteleostei</taxon>
        <taxon>Acanthomorphata</taxon>
        <taxon>Carangaria</taxon>
        <taxon>Pleuronectiformes</taxon>
        <taxon>Pleuronectoidei</taxon>
        <taxon>Pleuronectidae</taxon>
        <taxon>Pleuronectes</taxon>
    </lineage>
</organism>
<keyword evidence="3" id="KW-1185">Reference proteome</keyword>
<name>A0A9N7ZFT8_PLEPL</name>